<protein>
    <recommendedName>
        <fullName evidence="2">Guanylate cyclase domain-containing protein</fullName>
    </recommendedName>
</protein>
<evidence type="ECO:0000256" key="1">
    <source>
        <dbReference type="SAM" id="Phobius"/>
    </source>
</evidence>
<dbReference type="GO" id="GO:0035556">
    <property type="term" value="P:intracellular signal transduction"/>
    <property type="evidence" value="ECO:0007669"/>
    <property type="project" value="InterPro"/>
</dbReference>
<keyword evidence="1" id="KW-0812">Transmembrane</keyword>
<evidence type="ECO:0000259" key="2">
    <source>
        <dbReference type="PROSITE" id="PS50125"/>
    </source>
</evidence>
<dbReference type="InterPro" id="IPR001054">
    <property type="entry name" value="A/G_cyclase"/>
</dbReference>
<dbReference type="CDD" id="cd07302">
    <property type="entry name" value="CHD"/>
    <property type="match status" value="1"/>
</dbReference>
<dbReference type="InterPro" id="IPR029787">
    <property type="entry name" value="Nucleotide_cyclase"/>
</dbReference>
<sequence>MISVLPKDFVKENYSWFTIDLPVMQSSLVVPMVAPIMGVLVTYLANILYSFLVEQKDKKFLKSTFGQYISPQLIDKMFENKQEPKLGGETGIHTAFFSDIQSFSSFTEVLEPEKMVNLMNEYLTDMTDVLLLRNGTLDKYIGDAIVAFYGAPVPVENHEYQACMTALEMNDKLESLRNKWRDEEGWPEIVHNMQHRIGLSSGEMVTGNMGSTMRMNYTMMGDTVNIAARLEASAKQYGIYIQVNESTYESVKDEFEWRFLDYVRVKGKKLPVKVYELIAEKGKMNDIDKTVVEAFSHAQELYFNQDWDKAIKAFTDANELEDMFPGRSENPSNVYLQRCHQLKENSPGKDWDGVWVLTKK</sequence>
<dbReference type="InterPro" id="IPR050697">
    <property type="entry name" value="Adenylyl/Guanylyl_Cyclase_3/4"/>
</dbReference>
<dbReference type="GO" id="GO:0006171">
    <property type="term" value="P:cAMP biosynthetic process"/>
    <property type="evidence" value="ECO:0007669"/>
    <property type="project" value="TreeGrafter"/>
</dbReference>
<dbReference type="AlphaFoldDB" id="A0A381S2K9"/>
<name>A0A381S2K9_9ZZZZ</name>
<reference evidence="3" key="1">
    <citation type="submission" date="2018-05" db="EMBL/GenBank/DDBJ databases">
        <authorList>
            <person name="Lanie J.A."/>
            <person name="Ng W.-L."/>
            <person name="Kazmierczak K.M."/>
            <person name="Andrzejewski T.M."/>
            <person name="Davidsen T.M."/>
            <person name="Wayne K.J."/>
            <person name="Tettelin H."/>
            <person name="Glass J.I."/>
            <person name="Rusch D."/>
            <person name="Podicherti R."/>
            <person name="Tsui H.-C.T."/>
            <person name="Winkler M.E."/>
        </authorList>
    </citation>
    <scope>NUCLEOTIDE SEQUENCE</scope>
</reference>
<dbReference type="PANTHER" id="PTHR43081">
    <property type="entry name" value="ADENYLATE CYCLASE, TERMINAL-DIFFERENTIATION SPECIFIC-RELATED"/>
    <property type="match status" value="1"/>
</dbReference>
<keyword evidence="1" id="KW-0472">Membrane</keyword>
<dbReference type="Gene3D" id="3.30.70.1230">
    <property type="entry name" value="Nucleotide cyclase"/>
    <property type="match status" value="1"/>
</dbReference>
<gene>
    <name evidence="3" type="ORF">METZ01_LOCUS51190</name>
</gene>
<organism evidence="3">
    <name type="scientific">marine metagenome</name>
    <dbReference type="NCBI Taxonomy" id="408172"/>
    <lineage>
        <taxon>unclassified sequences</taxon>
        <taxon>metagenomes</taxon>
        <taxon>ecological metagenomes</taxon>
    </lineage>
</organism>
<dbReference type="SUPFAM" id="SSF55073">
    <property type="entry name" value="Nucleotide cyclase"/>
    <property type="match status" value="1"/>
</dbReference>
<dbReference type="Pfam" id="PF00211">
    <property type="entry name" value="Guanylate_cyc"/>
    <property type="match status" value="1"/>
</dbReference>
<dbReference type="EMBL" id="UINC01002595">
    <property type="protein sequence ID" value="SUZ98336.1"/>
    <property type="molecule type" value="Genomic_DNA"/>
</dbReference>
<proteinExistence type="predicted"/>
<dbReference type="PROSITE" id="PS50125">
    <property type="entry name" value="GUANYLATE_CYCLASE_2"/>
    <property type="match status" value="1"/>
</dbReference>
<feature type="domain" description="Guanylate cyclase" evidence="2">
    <location>
        <begin position="94"/>
        <end position="231"/>
    </location>
</feature>
<feature type="transmembrane region" description="Helical" evidence="1">
    <location>
        <begin position="28"/>
        <end position="52"/>
    </location>
</feature>
<keyword evidence="1" id="KW-1133">Transmembrane helix</keyword>
<accession>A0A381S2K9</accession>
<dbReference type="PANTHER" id="PTHR43081:SF1">
    <property type="entry name" value="ADENYLATE CYCLASE, TERMINAL-DIFFERENTIATION SPECIFIC"/>
    <property type="match status" value="1"/>
</dbReference>
<evidence type="ECO:0000313" key="3">
    <source>
        <dbReference type="EMBL" id="SUZ98336.1"/>
    </source>
</evidence>
<dbReference type="SMART" id="SM00044">
    <property type="entry name" value="CYCc"/>
    <property type="match status" value="1"/>
</dbReference>